<evidence type="ECO:0000313" key="4">
    <source>
        <dbReference type="Proteomes" id="UP000829685"/>
    </source>
</evidence>
<feature type="compositionally biased region" description="Basic and acidic residues" evidence="1">
    <location>
        <begin position="238"/>
        <end position="254"/>
    </location>
</feature>
<name>A0A9Q0ASP6_9PEZI</name>
<keyword evidence="2" id="KW-0812">Transmembrane</keyword>
<organism evidence="3 4">
    <name type="scientific">Neoarthrinium moseri</name>
    <dbReference type="NCBI Taxonomy" id="1658444"/>
    <lineage>
        <taxon>Eukaryota</taxon>
        <taxon>Fungi</taxon>
        <taxon>Dikarya</taxon>
        <taxon>Ascomycota</taxon>
        <taxon>Pezizomycotina</taxon>
        <taxon>Sordariomycetes</taxon>
        <taxon>Xylariomycetidae</taxon>
        <taxon>Amphisphaeriales</taxon>
        <taxon>Apiosporaceae</taxon>
        <taxon>Neoarthrinium</taxon>
    </lineage>
</organism>
<evidence type="ECO:0000313" key="3">
    <source>
        <dbReference type="EMBL" id="KAI1876459.1"/>
    </source>
</evidence>
<accession>A0A9Q0ASP6</accession>
<keyword evidence="2" id="KW-1133">Transmembrane helix</keyword>
<feature type="transmembrane region" description="Helical" evidence="2">
    <location>
        <begin position="81"/>
        <end position="101"/>
    </location>
</feature>
<evidence type="ECO:0000256" key="2">
    <source>
        <dbReference type="SAM" id="Phobius"/>
    </source>
</evidence>
<protein>
    <recommendedName>
        <fullName evidence="5">MARVEL domain-containing protein</fullName>
    </recommendedName>
</protein>
<reference evidence="3" key="1">
    <citation type="submission" date="2021-03" db="EMBL/GenBank/DDBJ databases">
        <title>Revisited historic fungal species revealed as producer of novel bioactive compounds through whole genome sequencing and comparative genomics.</title>
        <authorList>
            <person name="Vignolle G.A."/>
            <person name="Hochenegger N."/>
            <person name="Mach R.L."/>
            <person name="Mach-Aigner A.R."/>
            <person name="Javad Rahimi M."/>
            <person name="Salim K.A."/>
            <person name="Chan C.M."/>
            <person name="Lim L.B.L."/>
            <person name="Cai F."/>
            <person name="Druzhinina I.S."/>
            <person name="U'Ren J.M."/>
            <person name="Derntl C."/>
        </authorList>
    </citation>
    <scope>NUCLEOTIDE SEQUENCE</scope>
    <source>
        <strain evidence="3">TUCIM 5799</strain>
    </source>
</reference>
<dbReference type="EMBL" id="JAFIMR010000007">
    <property type="protein sequence ID" value="KAI1876459.1"/>
    <property type="molecule type" value="Genomic_DNA"/>
</dbReference>
<dbReference type="AlphaFoldDB" id="A0A9Q0ASP6"/>
<evidence type="ECO:0008006" key="5">
    <source>
        <dbReference type="Google" id="ProtNLM"/>
    </source>
</evidence>
<comment type="caution">
    <text evidence="3">The sequence shown here is derived from an EMBL/GenBank/DDBJ whole genome shotgun (WGS) entry which is preliminary data.</text>
</comment>
<proteinExistence type="predicted"/>
<feature type="compositionally biased region" description="Low complexity" evidence="1">
    <location>
        <begin position="261"/>
        <end position="274"/>
    </location>
</feature>
<feature type="transmembrane region" description="Helical" evidence="2">
    <location>
        <begin position="12"/>
        <end position="35"/>
    </location>
</feature>
<sequence length="284" mass="30658">MGSKSGLALKFLQWFIRGIEFCCAAVVLALSSYFLAALHNHNITIPTWLRAVEGISGAGVLYTLVGLLLLCCLAGHPFTSFVAIVLDVAFIGAFIYVATAYRSGASSCRGTVDTPFGTGNANDTPTGNTDGFTNLPTYRQACQMETACLAVSIVAILFFIFSILVEFVLVRHRRKESRFGPSPANNYTSGYGRRNKFMGLFKKRTTTAEDPNALPMHTTPDQVRQSYNTESTAVGHDPALHNKYGESGMGHDGRTAYPEQGVTGPTGTTHPPAGYRYNDGTYAA</sequence>
<feature type="transmembrane region" description="Helical" evidence="2">
    <location>
        <begin position="149"/>
        <end position="170"/>
    </location>
</feature>
<keyword evidence="4" id="KW-1185">Reference proteome</keyword>
<feature type="region of interest" description="Disordered" evidence="1">
    <location>
        <begin position="233"/>
        <end position="284"/>
    </location>
</feature>
<dbReference type="Proteomes" id="UP000829685">
    <property type="component" value="Unassembled WGS sequence"/>
</dbReference>
<gene>
    <name evidence="3" type="ORF">JX265_003985</name>
</gene>
<feature type="transmembrane region" description="Helical" evidence="2">
    <location>
        <begin position="55"/>
        <end position="74"/>
    </location>
</feature>
<keyword evidence="2" id="KW-0472">Membrane</keyword>
<evidence type="ECO:0000256" key="1">
    <source>
        <dbReference type="SAM" id="MobiDB-lite"/>
    </source>
</evidence>